<gene>
    <name evidence="10" type="ORF">FW778_20885</name>
</gene>
<dbReference type="Gene3D" id="2.60.40.1180">
    <property type="entry name" value="Golgi alpha-mannosidase II"/>
    <property type="match status" value="1"/>
</dbReference>
<keyword evidence="8" id="KW-0732">Signal</keyword>
<evidence type="ECO:0000256" key="6">
    <source>
        <dbReference type="ARBA" id="ARBA00023277"/>
    </source>
</evidence>
<dbReference type="PANTHER" id="PTHR43576">
    <property type="entry name" value="ALPHA-L-ARABINOFURANOSIDASE C-RELATED"/>
    <property type="match status" value="1"/>
</dbReference>
<evidence type="ECO:0000256" key="3">
    <source>
        <dbReference type="ARBA" id="ARBA00011165"/>
    </source>
</evidence>
<keyword evidence="11" id="KW-1185">Reference proteome</keyword>
<dbReference type="EC" id="3.2.1.55" evidence="4"/>
<dbReference type="AlphaFoldDB" id="A0A5J5IBN1"/>
<name>A0A5J5IBN1_9BACT</name>
<dbReference type="GO" id="GO:0046556">
    <property type="term" value="F:alpha-L-arabinofuranosidase activity"/>
    <property type="evidence" value="ECO:0007669"/>
    <property type="project" value="UniProtKB-EC"/>
</dbReference>
<accession>A0A5J5IBN1</accession>
<dbReference type="InterPro" id="IPR055235">
    <property type="entry name" value="ASD1_cat"/>
</dbReference>
<proteinExistence type="inferred from homology"/>
<comment type="caution">
    <text evidence="10">The sequence shown here is derived from an EMBL/GenBank/DDBJ whole genome shotgun (WGS) entry which is preliminary data.</text>
</comment>
<reference evidence="10 11" key="1">
    <citation type="submission" date="2019-09" db="EMBL/GenBank/DDBJ databases">
        <title>Draft genome sequence of Ginsengibacter sp. BR5-29.</title>
        <authorList>
            <person name="Im W.-T."/>
        </authorList>
    </citation>
    <scope>NUCLEOTIDE SEQUENCE [LARGE SCALE GENOMIC DNA]</scope>
    <source>
        <strain evidence="10 11">BR5-29</strain>
    </source>
</reference>
<feature type="signal peptide" evidence="8">
    <location>
        <begin position="1"/>
        <end position="20"/>
    </location>
</feature>
<evidence type="ECO:0000313" key="10">
    <source>
        <dbReference type="EMBL" id="KAA9035682.1"/>
    </source>
</evidence>
<dbReference type="InterPro" id="IPR013780">
    <property type="entry name" value="Glyco_hydro_b"/>
</dbReference>
<dbReference type="InterPro" id="IPR010720">
    <property type="entry name" value="Alpha-L-AF_C"/>
</dbReference>
<evidence type="ECO:0000256" key="2">
    <source>
        <dbReference type="ARBA" id="ARBA00007186"/>
    </source>
</evidence>
<dbReference type="Proteomes" id="UP000326903">
    <property type="component" value="Unassembled WGS sequence"/>
</dbReference>
<dbReference type="InterPro" id="IPR017853">
    <property type="entry name" value="GH"/>
</dbReference>
<dbReference type="PANTHER" id="PTHR43576:SF3">
    <property type="entry name" value="ALPHA-L-ARABINOFURANOSIDASE C"/>
    <property type="match status" value="1"/>
</dbReference>
<organism evidence="10 11">
    <name type="scientific">Ginsengibacter hankyongi</name>
    <dbReference type="NCBI Taxonomy" id="2607284"/>
    <lineage>
        <taxon>Bacteria</taxon>
        <taxon>Pseudomonadati</taxon>
        <taxon>Bacteroidota</taxon>
        <taxon>Chitinophagia</taxon>
        <taxon>Chitinophagales</taxon>
        <taxon>Chitinophagaceae</taxon>
        <taxon>Ginsengibacter</taxon>
    </lineage>
</organism>
<sequence>MKKIIFTFLSALGMSLATFAQNATIKIDVNRTVGEIDPKIYGVFMEPIHFNGRRMGLPDSVEFNTLYGNLYDPSSPLADENGFRKDYIDAMKELKVTNMRWPGGNFLMGYDWKDGIGAKDQRPIRINLAWGGVDNNHVGTDEWMKLNKSIGSENILGVNLGLGSILDAAYLVEYCNYKKGTYYSDLRAKNGHPEPYNVRIWDLGNEVDGKPWELGHKNAEDYIEVAREAAKAMSAVDKDIEFVGCGSSWYSSPDGWDNWNRKILTGIGDKIKYLSIHSYWENSPDYYTNMGAGAKIFDDRIKITAGEIEAVSNTQGYKKPIYLSVDEWGAFARNFMSVLPIAQCLNSFIRHADVVKMANFTMLTSLLSSDPKKGTFKSPVFYTFKLFSNNCRGASVDTYVACDTFNTEQYKGIPYLDVTTSYSKEINTAYINVVNRQQAKSITADVINNSGDFSGKAEVSVINSDDLKAPFSIDKQAQYKPVTKEAKVTGNKLSFAFPAHSFTQIKVGVKAQ</sequence>
<dbReference type="SUPFAM" id="SSF51011">
    <property type="entry name" value="Glycosyl hydrolase domain"/>
    <property type="match status" value="1"/>
</dbReference>
<evidence type="ECO:0000313" key="11">
    <source>
        <dbReference type="Proteomes" id="UP000326903"/>
    </source>
</evidence>
<dbReference type="EMBL" id="VYQF01000011">
    <property type="protein sequence ID" value="KAA9035682.1"/>
    <property type="molecule type" value="Genomic_DNA"/>
</dbReference>
<evidence type="ECO:0000256" key="1">
    <source>
        <dbReference type="ARBA" id="ARBA00001462"/>
    </source>
</evidence>
<dbReference type="Gene3D" id="3.20.20.80">
    <property type="entry name" value="Glycosidases"/>
    <property type="match status" value="1"/>
</dbReference>
<dbReference type="Pfam" id="PF06964">
    <property type="entry name" value="Alpha-L-AF_C"/>
    <property type="match status" value="1"/>
</dbReference>
<evidence type="ECO:0000256" key="8">
    <source>
        <dbReference type="SAM" id="SignalP"/>
    </source>
</evidence>
<keyword evidence="6" id="KW-0119">Carbohydrate metabolism</keyword>
<dbReference type="SUPFAM" id="SSF51445">
    <property type="entry name" value="(Trans)glycosidases"/>
    <property type="match status" value="1"/>
</dbReference>
<evidence type="ECO:0000256" key="4">
    <source>
        <dbReference type="ARBA" id="ARBA00012670"/>
    </source>
</evidence>
<keyword evidence="5" id="KW-0378">Hydrolase</keyword>
<feature type="chain" id="PRO_5023880136" description="non-reducing end alpha-L-arabinofuranosidase" evidence="8">
    <location>
        <begin position="21"/>
        <end position="512"/>
    </location>
</feature>
<comment type="similarity">
    <text evidence="2">Belongs to the glycosyl hydrolase 51 family.</text>
</comment>
<dbReference type="Pfam" id="PF22848">
    <property type="entry name" value="ASD1_dom"/>
    <property type="match status" value="1"/>
</dbReference>
<evidence type="ECO:0000256" key="5">
    <source>
        <dbReference type="ARBA" id="ARBA00022801"/>
    </source>
</evidence>
<dbReference type="GO" id="GO:0000272">
    <property type="term" value="P:polysaccharide catabolic process"/>
    <property type="evidence" value="ECO:0007669"/>
    <property type="project" value="TreeGrafter"/>
</dbReference>
<comment type="catalytic activity">
    <reaction evidence="1">
        <text>Hydrolysis of terminal non-reducing alpha-L-arabinofuranoside residues in alpha-L-arabinosides.</text>
        <dbReference type="EC" id="3.2.1.55"/>
    </reaction>
</comment>
<feature type="domain" description="Alpha-L-arabinofuranosidase C-terminal" evidence="9">
    <location>
        <begin position="326"/>
        <end position="501"/>
    </location>
</feature>
<protein>
    <recommendedName>
        <fullName evidence="4">non-reducing end alpha-L-arabinofuranosidase</fullName>
        <ecNumber evidence="4">3.2.1.55</ecNumber>
    </recommendedName>
</protein>
<dbReference type="SMART" id="SM00813">
    <property type="entry name" value="Alpha-L-AF_C"/>
    <property type="match status" value="1"/>
</dbReference>
<keyword evidence="7" id="KW-0326">Glycosidase</keyword>
<evidence type="ECO:0000259" key="9">
    <source>
        <dbReference type="SMART" id="SM00813"/>
    </source>
</evidence>
<evidence type="ECO:0000256" key="7">
    <source>
        <dbReference type="ARBA" id="ARBA00023295"/>
    </source>
</evidence>
<comment type="subunit">
    <text evidence="3">Homohexamer; trimer of dimers.</text>
</comment>
<dbReference type="RefSeq" id="WP_150416838.1">
    <property type="nucleotide sequence ID" value="NZ_VYQF01000011.1"/>
</dbReference>
<dbReference type="GO" id="GO:0046373">
    <property type="term" value="P:L-arabinose metabolic process"/>
    <property type="evidence" value="ECO:0007669"/>
    <property type="project" value="InterPro"/>
</dbReference>